<dbReference type="Pfam" id="PF20237">
    <property type="entry name" value="DUF6594"/>
    <property type="match status" value="1"/>
</dbReference>
<dbReference type="InterPro" id="IPR046529">
    <property type="entry name" value="DUF6594"/>
</dbReference>
<keyword evidence="2" id="KW-0472">Membrane</keyword>
<gene>
    <name evidence="4" type="ORF">TsFJ059_006564</name>
</gene>
<evidence type="ECO:0000313" key="4">
    <source>
        <dbReference type="EMBL" id="KAH0522768.1"/>
    </source>
</evidence>
<evidence type="ECO:0000256" key="2">
    <source>
        <dbReference type="SAM" id="Phobius"/>
    </source>
</evidence>
<feature type="transmembrane region" description="Helical" evidence="2">
    <location>
        <begin position="310"/>
        <end position="332"/>
    </location>
</feature>
<evidence type="ECO:0000259" key="3">
    <source>
        <dbReference type="Pfam" id="PF20237"/>
    </source>
</evidence>
<reference evidence="4 5" key="1">
    <citation type="submission" date="2021-08" db="EMBL/GenBank/DDBJ databases">
        <title>The highly contiguous genome resource for Trichoderma semiorbis FJ059, a fungal antagonistic to plant pathogens.</title>
        <authorList>
            <person name="Liu T."/>
        </authorList>
    </citation>
    <scope>NUCLEOTIDE SEQUENCE [LARGE SCALE GENOMIC DNA]</scope>
    <source>
        <strain evidence="4 5">FJ059</strain>
    </source>
</reference>
<feature type="transmembrane region" description="Helical" evidence="2">
    <location>
        <begin position="285"/>
        <end position="303"/>
    </location>
</feature>
<keyword evidence="2" id="KW-0812">Transmembrane</keyword>
<organism evidence="4 5">
    <name type="scientific">Trichoderma semiorbis</name>
    <dbReference type="NCBI Taxonomy" id="1491008"/>
    <lineage>
        <taxon>Eukaryota</taxon>
        <taxon>Fungi</taxon>
        <taxon>Dikarya</taxon>
        <taxon>Ascomycota</taxon>
        <taxon>Pezizomycotina</taxon>
        <taxon>Sordariomycetes</taxon>
        <taxon>Hypocreomycetidae</taxon>
        <taxon>Hypocreales</taxon>
        <taxon>Hypocreaceae</taxon>
        <taxon>Trichoderma</taxon>
    </lineage>
</organism>
<feature type="domain" description="DUF6594" evidence="3">
    <location>
        <begin position="73"/>
        <end position="322"/>
    </location>
</feature>
<keyword evidence="5" id="KW-1185">Reference proteome</keyword>
<evidence type="ECO:0000313" key="5">
    <source>
        <dbReference type="Proteomes" id="UP000826573"/>
    </source>
</evidence>
<comment type="caution">
    <text evidence="4">The sequence shown here is derived from an EMBL/GenBank/DDBJ whole genome shotgun (WGS) entry which is preliminary data.</text>
</comment>
<sequence length="334" mass="37240">MESSKRDPELGEQGEQGGPSSRPNKHIWHFNWLSSCIKTGTKTGTATEDACDVPPRQTARQKTRQIEDFPSGYPQFSALVASHDSFHICRRFTTMRTRLLLLKQDRLSLLESQLEKIDRNEKAMLSLGSCRKDRNEDRRAVLADIDDALADYDAFLERHQRALTLSTAPARPVSNLCNWVEGKGSIARAETAYLEHREDILTLTEPEDKIISWLETLAEYIAFYYSKWFTAAGAEPDDQLEPAIYIFPPSSIKRAVRIFLVPLITVLLLTPVIICNFIDGLTARLVIVVFATTGFIATLSCLTKIRAIDLIIAGATYTTVLVVFISGTGGGAND</sequence>
<feature type="transmembrane region" description="Helical" evidence="2">
    <location>
        <begin position="258"/>
        <end position="279"/>
    </location>
</feature>
<dbReference type="AlphaFoldDB" id="A0A9P8HA19"/>
<feature type="region of interest" description="Disordered" evidence="1">
    <location>
        <begin position="1"/>
        <end position="26"/>
    </location>
</feature>
<proteinExistence type="predicted"/>
<dbReference type="PANTHER" id="PTHR34502:SF5">
    <property type="entry name" value="DUF6594 DOMAIN-CONTAINING PROTEIN"/>
    <property type="match status" value="1"/>
</dbReference>
<name>A0A9P8HA19_9HYPO</name>
<dbReference type="EMBL" id="JAIMJC010000007">
    <property type="protein sequence ID" value="KAH0522768.1"/>
    <property type="molecule type" value="Genomic_DNA"/>
</dbReference>
<accession>A0A9P8HA19</accession>
<dbReference type="Proteomes" id="UP000826573">
    <property type="component" value="Unassembled WGS sequence"/>
</dbReference>
<dbReference type="PANTHER" id="PTHR34502">
    <property type="entry name" value="DUF6594 DOMAIN-CONTAINING PROTEIN-RELATED"/>
    <property type="match status" value="1"/>
</dbReference>
<keyword evidence="2" id="KW-1133">Transmembrane helix</keyword>
<protein>
    <recommendedName>
        <fullName evidence="3">DUF6594 domain-containing protein</fullName>
    </recommendedName>
</protein>
<evidence type="ECO:0000256" key="1">
    <source>
        <dbReference type="SAM" id="MobiDB-lite"/>
    </source>
</evidence>